<reference evidence="5 6" key="1">
    <citation type="submission" date="2014-02" db="EMBL/GenBank/DDBJ databases">
        <title>Draft genome sequence of Lysinibacillus manganicus DSM 26584T.</title>
        <authorList>
            <person name="Zhang F."/>
            <person name="Wang G."/>
            <person name="Zhang L."/>
        </authorList>
    </citation>
    <scope>NUCLEOTIDE SEQUENCE [LARGE SCALE GENOMIC DNA]</scope>
    <source>
        <strain evidence="5 6">DSM 26584</strain>
    </source>
</reference>
<protein>
    <recommendedName>
        <fullName evidence="4">ABC transporter domain-containing protein</fullName>
    </recommendedName>
</protein>
<evidence type="ECO:0000313" key="5">
    <source>
        <dbReference type="EMBL" id="KGR79975.1"/>
    </source>
</evidence>
<dbReference type="Gene3D" id="3.40.50.300">
    <property type="entry name" value="P-loop containing nucleotide triphosphate hydrolases"/>
    <property type="match status" value="1"/>
</dbReference>
<dbReference type="PROSITE" id="PS50893">
    <property type="entry name" value="ABC_TRANSPORTER_2"/>
    <property type="match status" value="1"/>
</dbReference>
<evidence type="ECO:0000256" key="2">
    <source>
        <dbReference type="ARBA" id="ARBA00022741"/>
    </source>
</evidence>
<dbReference type="InterPro" id="IPR027417">
    <property type="entry name" value="P-loop_NTPase"/>
</dbReference>
<keyword evidence="3" id="KW-0067">ATP-binding</keyword>
<feature type="domain" description="ABC transporter" evidence="4">
    <location>
        <begin position="19"/>
        <end position="250"/>
    </location>
</feature>
<dbReference type="InterPro" id="IPR017871">
    <property type="entry name" value="ABC_transporter-like_CS"/>
</dbReference>
<dbReference type="SUPFAM" id="SSF52540">
    <property type="entry name" value="P-loop containing nucleoside triphosphate hydrolases"/>
    <property type="match status" value="1"/>
</dbReference>
<proteinExistence type="predicted"/>
<dbReference type="InterPro" id="IPR003593">
    <property type="entry name" value="AAA+_ATPase"/>
</dbReference>
<dbReference type="EMBL" id="JPVN01000003">
    <property type="protein sequence ID" value="KGR79975.1"/>
    <property type="molecule type" value="Genomic_DNA"/>
</dbReference>
<dbReference type="CDD" id="cd03293">
    <property type="entry name" value="ABC_NrtD_SsuB_transporters"/>
    <property type="match status" value="1"/>
</dbReference>
<comment type="caution">
    <text evidence="5">The sequence shown here is derived from an EMBL/GenBank/DDBJ whole genome shotgun (WGS) entry which is preliminary data.</text>
</comment>
<dbReference type="InterPro" id="IPR003439">
    <property type="entry name" value="ABC_transporter-like_ATP-bd"/>
</dbReference>
<dbReference type="PANTHER" id="PTHR42788:SF2">
    <property type="entry name" value="ABC TRANSPORTER ATP-BINDING PROTEIN"/>
    <property type="match status" value="1"/>
</dbReference>
<name>A0A0A3I900_9BACL</name>
<evidence type="ECO:0000256" key="3">
    <source>
        <dbReference type="ARBA" id="ARBA00022840"/>
    </source>
</evidence>
<gene>
    <name evidence="5" type="ORF">CD29_03180</name>
</gene>
<evidence type="ECO:0000259" key="4">
    <source>
        <dbReference type="PROSITE" id="PS50893"/>
    </source>
</evidence>
<dbReference type="GO" id="GO:0016887">
    <property type="term" value="F:ATP hydrolysis activity"/>
    <property type="evidence" value="ECO:0007669"/>
    <property type="project" value="InterPro"/>
</dbReference>
<keyword evidence="1" id="KW-0813">Transport</keyword>
<accession>A0A0A3I900</accession>
<dbReference type="STRING" id="1384049.CD29_03180"/>
<keyword evidence="6" id="KW-1185">Reference proteome</keyword>
<organism evidence="5 6">
    <name type="scientific">Ureibacillus manganicus DSM 26584</name>
    <dbReference type="NCBI Taxonomy" id="1384049"/>
    <lineage>
        <taxon>Bacteria</taxon>
        <taxon>Bacillati</taxon>
        <taxon>Bacillota</taxon>
        <taxon>Bacilli</taxon>
        <taxon>Bacillales</taxon>
        <taxon>Caryophanaceae</taxon>
        <taxon>Ureibacillus</taxon>
    </lineage>
</organism>
<dbReference type="InterPro" id="IPR050166">
    <property type="entry name" value="ABC_transporter_ATP-bind"/>
</dbReference>
<sequence length="267" mass="29897">MVNEILKSSDEVSTNQSQITITNLYKTFERDGKEKEVLRDINLNFKKGEFISLLGPSGCGKSTLLKLIGGLITKSTGSIQIDSQEVKDPISKVGFMFQKAVLLPWRTVEQNLILPIELAKGNIAEAKLRIKDLLSLVGLEGYEHYYPNELSGGMQQRISLARTLMTNPDILLLDEPFGALDEFTRENLNFSLMDIAEKSGKTVVLVTHSISEAVLMSDRIIVMGINPGHILEDMKIDFQKPRTDKIIATEKYAQYMLHIRDLLGVGR</sequence>
<evidence type="ECO:0000313" key="6">
    <source>
        <dbReference type="Proteomes" id="UP000030416"/>
    </source>
</evidence>
<dbReference type="OrthoDB" id="9802264at2"/>
<dbReference type="PROSITE" id="PS00211">
    <property type="entry name" value="ABC_TRANSPORTER_1"/>
    <property type="match status" value="1"/>
</dbReference>
<dbReference type="SMART" id="SM00382">
    <property type="entry name" value="AAA"/>
    <property type="match status" value="1"/>
</dbReference>
<dbReference type="PANTHER" id="PTHR42788">
    <property type="entry name" value="TAURINE IMPORT ATP-BINDING PROTEIN-RELATED"/>
    <property type="match status" value="1"/>
</dbReference>
<dbReference type="AlphaFoldDB" id="A0A0A3I900"/>
<evidence type="ECO:0000256" key="1">
    <source>
        <dbReference type="ARBA" id="ARBA00022448"/>
    </source>
</evidence>
<dbReference type="GO" id="GO:0005524">
    <property type="term" value="F:ATP binding"/>
    <property type="evidence" value="ECO:0007669"/>
    <property type="project" value="UniProtKB-KW"/>
</dbReference>
<dbReference type="Proteomes" id="UP000030416">
    <property type="component" value="Unassembled WGS sequence"/>
</dbReference>
<dbReference type="RefSeq" id="WP_052123974.1">
    <property type="nucleotide sequence ID" value="NZ_AVDA01000003.1"/>
</dbReference>
<dbReference type="eggNOG" id="COG1116">
    <property type="taxonomic scope" value="Bacteria"/>
</dbReference>
<keyword evidence="2" id="KW-0547">Nucleotide-binding</keyword>
<dbReference type="Pfam" id="PF00005">
    <property type="entry name" value="ABC_tran"/>
    <property type="match status" value="1"/>
</dbReference>